<keyword evidence="6" id="KW-1015">Disulfide bond</keyword>
<dbReference type="PROSITE" id="PS51864">
    <property type="entry name" value="ASTACIN"/>
    <property type="match status" value="1"/>
</dbReference>
<dbReference type="InterPro" id="IPR024079">
    <property type="entry name" value="MetalloPept_cat_dom_sf"/>
</dbReference>
<evidence type="ECO:0000256" key="3">
    <source>
        <dbReference type="ARBA" id="ARBA00022801"/>
    </source>
</evidence>
<evidence type="ECO:0000256" key="4">
    <source>
        <dbReference type="ARBA" id="ARBA00022833"/>
    </source>
</evidence>
<dbReference type="Gene3D" id="3.40.390.10">
    <property type="entry name" value="Collagenase (Catalytic Domain)"/>
    <property type="match status" value="1"/>
</dbReference>
<evidence type="ECO:0000313" key="10">
    <source>
        <dbReference type="Proteomes" id="UP000001593"/>
    </source>
</evidence>
<dbReference type="InParanoid" id="A7RVC9"/>
<dbReference type="GO" id="GO:0008270">
    <property type="term" value="F:zinc ion binding"/>
    <property type="evidence" value="ECO:0007669"/>
    <property type="project" value="UniProtKB-UniRule"/>
</dbReference>
<dbReference type="PANTHER" id="PTHR10127">
    <property type="entry name" value="DISCOIDIN, CUB, EGF, LAMININ , AND ZINC METALLOPROTEASE DOMAIN CONTAINING"/>
    <property type="match status" value="1"/>
</dbReference>
<dbReference type="GO" id="GO:0006508">
    <property type="term" value="P:proteolysis"/>
    <property type="evidence" value="ECO:0007669"/>
    <property type="project" value="UniProtKB-KW"/>
</dbReference>
<feature type="binding site" evidence="6">
    <location>
        <position position="139"/>
    </location>
    <ligand>
        <name>Zn(2+)</name>
        <dbReference type="ChEBI" id="CHEBI:29105"/>
        <note>catalytic</note>
    </ligand>
</feature>
<protein>
    <recommendedName>
        <fullName evidence="7">Metalloendopeptidase</fullName>
        <ecNumber evidence="7">3.4.24.-</ecNumber>
    </recommendedName>
</protein>
<dbReference type="EMBL" id="DS469543">
    <property type="protein sequence ID" value="EDO44551.1"/>
    <property type="molecule type" value="Genomic_DNA"/>
</dbReference>
<dbReference type="GO" id="GO:0004222">
    <property type="term" value="F:metalloendopeptidase activity"/>
    <property type="evidence" value="ECO:0000318"/>
    <property type="project" value="GO_Central"/>
</dbReference>
<dbReference type="PRINTS" id="PR00480">
    <property type="entry name" value="ASTACIN"/>
</dbReference>
<keyword evidence="5 6" id="KW-0482">Metalloprotease</keyword>
<keyword evidence="10" id="KW-1185">Reference proteome</keyword>
<comment type="caution">
    <text evidence="6">Lacks conserved residue(s) required for the propagation of feature annotation.</text>
</comment>
<dbReference type="FunFam" id="3.40.390.10:FF:000137">
    <property type="entry name" value="Metalloendopeptidase"/>
    <property type="match status" value="1"/>
</dbReference>
<evidence type="ECO:0000259" key="8">
    <source>
        <dbReference type="PROSITE" id="PS51864"/>
    </source>
</evidence>
<dbReference type="HOGENOM" id="CLU_017286_4_0_1"/>
<feature type="non-terminal residue" evidence="9">
    <location>
        <position position="1"/>
    </location>
</feature>
<feature type="active site" evidence="6">
    <location>
        <position position="130"/>
    </location>
</feature>
<feature type="binding site" evidence="6">
    <location>
        <position position="133"/>
    </location>
    <ligand>
        <name>Zn(2+)</name>
        <dbReference type="ChEBI" id="CHEBI:29105"/>
        <note>catalytic</note>
    </ligand>
</feature>
<dbReference type="GO" id="GO:0005615">
    <property type="term" value="C:extracellular space"/>
    <property type="evidence" value="ECO:0000318"/>
    <property type="project" value="GO_Central"/>
</dbReference>
<evidence type="ECO:0000313" key="9">
    <source>
        <dbReference type="EMBL" id="EDO44551.1"/>
    </source>
</evidence>
<sequence length="234" mass="26627">DADESPDLFEGDIELTPDEVSLLSSQTFDDVTKRNAHLHRQGLWRARTIPYEIDTVLVNKGFKDSIASAVQAFHTGTCLRWVKRSNEKNWILFKYGQACKSRVGKTWLTEGAQGITLSDGCNRSGTIIHEMMHAIGFWHEQSRPDRDQHVEVMWENIEQGQEHEFAKYGHDMIDTLGVAYDYESVMHYGRQSFSKNKKATIQALGDPTRGLGRTDGLSSLDIMKINLLYDCKSK</sequence>
<keyword evidence="4 6" id="KW-0862">Zinc</keyword>
<comment type="cofactor">
    <cofactor evidence="6 7">
        <name>Zn(2+)</name>
        <dbReference type="ChEBI" id="CHEBI:29105"/>
    </cofactor>
    <text evidence="6 7">Binds 1 zinc ion per subunit.</text>
</comment>
<evidence type="ECO:0000256" key="5">
    <source>
        <dbReference type="ARBA" id="ARBA00023049"/>
    </source>
</evidence>
<dbReference type="SMART" id="SM00235">
    <property type="entry name" value="ZnMc"/>
    <property type="match status" value="1"/>
</dbReference>
<evidence type="ECO:0000256" key="1">
    <source>
        <dbReference type="ARBA" id="ARBA00022670"/>
    </source>
</evidence>
<dbReference type="Proteomes" id="UP000001593">
    <property type="component" value="Unassembled WGS sequence"/>
</dbReference>
<reference evidence="9 10" key="1">
    <citation type="journal article" date="2007" name="Science">
        <title>Sea anemone genome reveals ancestral eumetazoan gene repertoire and genomic organization.</title>
        <authorList>
            <person name="Putnam N.H."/>
            <person name="Srivastava M."/>
            <person name="Hellsten U."/>
            <person name="Dirks B."/>
            <person name="Chapman J."/>
            <person name="Salamov A."/>
            <person name="Terry A."/>
            <person name="Shapiro H."/>
            <person name="Lindquist E."/>
            <person name="Kapitonov V.V."/>
            <person name="Jurka J."/>
            <person name="Genikhovich G."/>
            <person name="Grigoriev I.V."/>
            <person name="Lucas S.M."/>
            <person name="Steele R.E."/>
            <person name="Finnerty J.R."/>
            <person name="Technau U."/>
            <person name="Martindale M.Q."/>
            <person name="Rokhsar D.S."/>
        </authorList>
    </citation>
    <scope>NUCLEOTIDE SEQUENCE [LARGE SCALE GENOMIC DNA]</scope>
    <source>
        <strain evidence="10">CH2 X CH6</strain>
    </source>
</reference>
<evidence type="ECO:0000256" key="2">
    <source>
        <dbReference type="ARBA" id="ARBA00022723"/>
    </source>
</evidence>
<keyword evidence="3 6" id="KW-0378">Hydrolase</keyword>
<dbReference type="InterPro" id="IPR006026">
    <property type="entry name" value="Peptidase_Metallo"/>
</dbReference>
<dbReference type="Pfam" id="PF01400">
    <property type="entry name" value="Astacin"/>
    <property type="match status" value="1"/>
</dbReference>
<dbReference type="InterPro" id="IPR001506">
    <property type="entry name" value="Peptidase_M12A"/>
</dbReference>
<keyword evidence="1 6" id="KW-0645">Protease</keyword>
<feature type="disulfide bond" evidence="6">
    <location>
        <begin position="99"/>
        <end position="121"/>
    </location>
</feature>
<organism evidence="9 10">
    <name type="scientific">Nematostella vectensis</name>
    <name type="common">Starlet sea anemone</name>
    <dbReference type="NCBI Taxonomy" id="45351"/>
    <lineage>
        <taxon>Eukaryota</taxon>
        <taxon>Metazoa</taxon>
        <taxon>Cnidaria</taxon>
        <taxon>Anthozoa</taxon>
        <taxon>Hexacorallia</taxon>
        <taxon>Actiniaria</taxon>
        <taxon>Edwardsiidae</taxon>
        <taxon>Nematostella</taxon>
    </lineage>
</organism>
<evidence type="ECO:0000256" key="7">
    <source>
        <dbReference type="RuleBase" id="RU361183"/>
    </source>
</evidence>
<dbReference type="SUPFAM" id="SSF55486">
    <property type="entry name" value="Metalloproteases ('zincins'), catalytic domain"/>
    <property type="match status" value="1"/>
</dbReference>
<keyword evidence="2 6" id="KW-0479">Metal-binding</keyword>
<dbReference type="PhylomeDB" id="A7RVC9"/>
<feature type="domain" description="Peptidase M12A" evidence="8">
    <location>
        <begin position="35"/>
        <end position="232"/>
    </location>
</feature>
<gene>
    <name evidence="9" type="ORF">NEMVEDRAFT_v1g94701</name>
</gene>
<dbReference type="InterPro" id="IPR034035">
    <property type="entry name" value="Astacin-like_dom"/>
</dbReference>
<accession>A7RVC9</accession>
<name>A7RVC9_NEMVE</name>
<proteinExistence type="predicted"/>
<dbReference type="CDD" id="cd04280">
    <property type="entry name" value="ZnMc_astacin_like"/>
    <property type="match status" value="1"/>
</dbReference>
<evidence type="ECO:0000256" key="6">
    <source>
        <dbReference type="PROSITE-ProRule" id="PRU01211"/>
    </source>
</evidence>
<dbReference type="eggNOG" id="KOG3714">
    <property type="taxonomic scope" value="Eukaryota"/>
</dbReference>
<dbReference type="PANTHER" id="PTHR10127:SF780">
    <property type="entry name" value="METALLOENDOPEPTIDASE"/>
    <property type="match status" value="1"/>
</dbReference>
<dbReference type="KEGG" id="nve:5516623"/>
<feature type="binding site" evidence="6">
    <location>
        <position position="129"/>
    </location>
    <ligand>
        <name>Zn(2+)</name>
        <dbReference type="ChEBI" id="CHEBI:29105"/>
        <note>catalytic</note>
    </ligand>
</feature>
<dbReference type="EC" id="3.4.24.-" evidence="7"/>
<dbReference type="AlphaFoldDB" id="A7RVC9"/>
<dbReference type="OMA" id="TAIRCSW"/>